<name>A0ABN9GQE3_9NEOB</name>
<sequence length="65" mass="7797">MITLTFFVKYLIFSYLVQGIELFHSFRQQRDPFFSPYCLKMVLCLIIIITPSFSSFSLNWAHRQI</sequence>
<organism evidence="2 3">
    <name type="scientific">Staurois parvus</name>
    <dbReference type="NCBI Taxonomy" id="386267"/>
    <lineage>
        <taxon>Eukaryota</taxon>
        <taxon>Metazoa</taxon>
        <taxon>Chordata</taxon>
        <taxon>Craniata</taxon>
        <taxon>Vertebrata</taxon>
        <taxon>Euteleostomi</taxon>
        <taxon>Amphibia</taxon>
        <taxon>Batrachia</taxon>
        <taxon>Anura</taxon>
        <taxon>Neobatrachia</taxon>
        <taxon>Ranoidea</taxon>
        <taxon>Ranidae</taxon>
        <taxon>Staurois</taxon>
    </lineage>
</organism>
<dbReference type="Proteomes" id="UP001162483">
    <property type="component" value="Unassembled WGS sequence"/>
</dbReference>
<feature type="transmembrane region" description="Helical" evidence="1">
    <location>
        <begin position="6"/>
        <end position="26"/>
    </location>
</feature>
<evidence type="ECO:0000313" key="3">
    <source>
        <dbReference type="Proteomes" id="UP001162483"/>
    </source>
</evidence>
<gene>
    <name evidence="2" type="ORF">SPARVUS_LOCUS14467297</name>
</gene>
<accession>A0ABN9GQE3</accession>
<feature type="non-terminal residue" evidence="2">
    <location>
        <position position="65"/>
    </location>
</feature>
<proteinExistence type="predicted"/>
<feature type="transmembrane region" description="Helical" evidence="1">
    <location>
        <begin position="38"/>
        <end position="61"/>
    </location>
</feature>
<keyword evidence="1" id="KW-0472">Membrane</keyword>
<keyword evidence="3" id="KW-1185">Reference proteome</keyword>
<evidence type="ECO:0008006" key="4">
    <source>
        <dbReference type="Google" id="ProtNLM"/>
    </source>
</evidence>
<evidence type="ECO:0000256" key="1">
    <source>
        <dbReference type="SAM" id="Phobius"/>
    </source>
</evidence>
<reference evidence="2" key="1">
    <citation type="submission" date="2023-05" db="EMBL/GenBank/DDBJ databases">
        <authorList>
            <person name="Stuckert A."/>
        </authorList>
    </citation>
    <scope>NUCLEOTIDE SEQUENCE</scope>
</reference>
<keyword evidence="1" id="KW-0812">Transmembrane</keyword>
<comment type="caution">
    <text evidence="2">The sequence shown here is derived from an EMBL/GenBank/DDBJ whole genome shotgun (WGS) entry which is preliminary data.</text>
</comment>
<dbReference type="EMBL" id="CATNWA010019037">
    <property type="protein sequence ID" value="CAI9610881.1"/>
    <property type="molecule type" value="Genomic_DNA"/>
</dbReference>
<protein>
    <recommendedName>
        <fullName evidence="4">NADH dehydrogenase subunit 1</fullName>
    </recommendedName>
</protein>
<evidence type="ECO:0000313" key="2">
    <source>
        <dbReference type="EMBL" id="CAI9610881.1"/>
    </source>
</evidence>
<keyword evidence="1" id="KW-1133">Transmembrane helix</keyword>